<dbReference type="OrthoDB" id="870892at2"/>
<feature type="domain" description="BON" evidence="2">
    <location>
        <begin position="78"/>
        <end position="146"/>
    </location>
</feature>
<protein>
    <submittedName>
        <fullName evidence="3">Ornithine aminotransferase</fullName>
    </submittedName>
</protein>
<dbReference type="InterPro" id="IPR014004">
    <property type="entry name" value="Transpt-assoc_nodulatn_dom_bac"/>
</dbReference>
<dbReference type="RefSeq" id="WP_081147504.1">
    <property type="nucleotide sequence ID" value="NZ_LVYD01000044.1"/>
</dbReference>
<feature type="domain" description="BON" evidence="2">
    <location>
        <begin position="149"/>
        <end position="217"/>
    </location>
</feature>
<evidence type="ECO:0000313" key="3">
    <source>
        <dbReference type="EMBL" id="OQP63840.1"/>
    </source>
</evidence>
<dbReference type="InterPro" id="IPR007055">
    <property type="entry name" value="BON_dom"/>
</dbReference>
<accession>A0A1V9FZT4</accession>
<reference evidence="3 4" key="1">
    <citation type="submission" date="2016-03" db="EMBL/GenBank/DDBJ databases">
        <title>Niastella vici sp. nov., isolated from farmland soil.</title>
        <authorList>
            <person name="Chen L."/>
            <person name="Wang D."/>
            <person name="Yang S."/>
            <person name="Wang G."/>
        </authorList>
    </citation>
    <scope>NUCLEOTIDE SEQUENCE [LARGE SCALE GENOMIC DNA]</scope>
    <source>
        <strain evidence="3 4">DJ57</strain>
    </source>
</reference>
<feature type="domain" description="BON" evidence="2">
    <location>
        <begin position="3"/>
        <end position="71"/>
    </location>
</feature>
<dbReference type="PANTHER" id="PTHR34606:SF4">
    <property type="entry name" value="OUTER MEMBRANE LIPOPROTEIN DOLP"/>
    <property type="match status" value="1"/>
</dbReference>
<evidence type="ECO:0000259" key="2">
    <source>
        <dbReference type="PROSITE" id="PS50914"/>
    </source>
</evidence>
<keyword evidence="3" id="KW-0808">Transferase</keyword>
<keyword evidence="3" id="KW-0032">Aminotransferase</keyword>
<sequence>MKSDIQIQQDVIDQLKWEPFLNAAEIGVIVKNGIVTLSGIVDIYYKKTAAEDAAKKVAGVKAVVEEIQVGISPSYRKTDTEIAEAVLNALRWNTLVPDEKITIKIEDGIVSLNGEVDWDYQRNAAKNAVEKLAGVRRINNYITLKPAITATDVKQKITAAFHRCATIDAGKITVNIIDNRVILTGKVRSFAEREDAENAAWSAPGVTGVENRLEMQEEELAF</sequence>
<proteinExistence type="predicted"/>
<dbReference type="Proteomes" id="UP000192796">
    <property type="component" value="Unassembled WGS sequence"/>
</dbReference>
<keyword evidence="1" id="KW-0732">Signal</keyword>
<dbReference type="Pfam" id="PF04972">
    <property type="entry name" value="BON"/>
    <property type="match status" value="3"/>
</dbReference>
<dbReference type="InterPro" id="IPR051686">
    <property type="entry name" value="Lipoprotein_DolP"/>
</dbReference>
<dbReference type="PANTHER" id="PTHR34606">
    <property type="entry name" value="BON DOMAIN-CONTAINING PROTEIN"/>
    <property type="match status" value="1"/>
</dbReference>
<dbReference type="Gene3D" id="3.30.1340.30">
    <property type="match status" value="3"/>
</dbReference>
<evidence type="ECO:0000313" key="4">
    <source>
        <dbReference type="Proteomes" id="UP000192796"/>
    </source>
</evidence>
<dbReference type="PROSITE" id="PS50914">
    <property type="entry name" value="BON"/>
    <property type="match status" value="3"/>
</dbReference>
<keyword evidence="4" id="KW-1185">Reference proteome</keyword>
<organism evidence="3 4">
    <name type="scientific">Niastella vici</name>
    <dbReference type="NCBI Taxonomy" id="1703345"/>
    <lineage>
        <taxon>Bacteria</taxon>
        <taxon>Pseudomonadati</taxon>
        <taxon>Bacteroidota</taxon>
        <taxon>Chitinophagia</taxon>
        <taxon>Chitinophagales</taxon>
        <taxon>Chitinophagaceae</taxon>
        <taxon>Niastella</taxon>
    </lineage>
</organism>
<dbReference type="SMART" id="SM00749">
    <property type="entry name" value="BON"/>
    <property type="match status" value="3"/>
</dbReference>
<dbReference type="EMBL" id="LVYD01000044">
    <property type="protein sequence ID" value="OQP63840.1"/>
    <property type="molecule type" value="Genomic_DNA"/>
</dbReference>
<dbReference type="GO" id="GO:0008483">
    <property type="term" value="F:transaminase activity"/>
    <property type="evidence" value="ECO:0007669"/>
    <property type="project" value="UniProtKB-KW"/>
</dbReference>
<dbReference type="AlphaFoldDB" id="A0A1V9FZT4"/>
<name>A0A1V9FZT4_9BACT</name>
<evidence type="ECO:0000256" key="1">
    <source>
        <dbReference type="ARBA" id="ARBA00022729"/>
    </source>
</evidence>
<comment type="caution">
    <text evidence="3">The sequence shown here is derived from an EMBL/GenBank/DDBJ whole genome shotgun (WGS) entry which is preliminary data.</text>
</comment>
<gene>
    <name evidence="3" type="ORF">A3860_23160</name>
</gene>
<dbReference type="STRING" id="1703345.A3860_23160"/>